<dbReference type="EMBL" id="CAMXCT010004458">
    <property type="protein sequence ID" value="CAI4009175.1"/>
    <property type="molecule type" value="Genomic_DNA"/>
</dbReference>
<keyword evidence="3" id="KW-1185">Reference proteome</keyword>
<organism evidence="1">
    <name type="scientific">Cladocopium goreaui</name>
    <dbReference type="NCBI Taxonomy" id="2562237"/>
    <lineage>
        <taxon>Eukaryota</taxon>
        <taxon>Sar</taxon>
        <taxon>Alveolata</taxon>
        <taxon>Dinophyceae</taxon>
        <taxon>Suessiales</taxon>
        <taxon>Symbiodiniaceae</taxon>
        <taxon>Cladocopium</taxon>
    </lineage>
</organism>
<dbReference type="EMBL" id="CAMXCT030004458">
    <property type="protein sequence ID" value="CAL4796487.1"/>
    <property type="molecule type" value="Genomic_DNA"/>
</dbReference>
<dbReference type="EMBL" id="CAMXCT020004458">
    <property type="protein sequence ID" value="CAL1162550.1"/>
    <property type="molecule type" value="Genomic_DNA"/>
</dbReference>
<name>A0A9P1GDB0_9DINO</name>
<comment type="caution">
    <text evidence="1">The sequence shown here is derived from an EMBL/GenBank/DDBJ whole genome shotgun (WGS) entry which is preliminary data.</text>
</comment>
<accession>A0A9P1GDB0</accession>
<evidence type="ECO:0000313" key="2">
    <source>
        <dbReference type="EMBL" id="CAL4796487.1"/>
    </source>
</evidence>
<reference evidence="1" key="1">
    <citation type="submission" date="2022-10" db="EMBL/GenBank/DDBJ databases">
        <authorList>
            <person name="Chen Y."/>
            <person name="Dougan E. K."/>
            <person name="Chan C."/>
            <person name="Rhodes N."/>
            <person name="Thang M."/>
        </authorList>
    </citation>
    <scope>NUCLEOTIDE SEQUENCE</scope>
</reference>
<proteinExistence type="predicted"/>
<sequence length="218" mass="24490">MARIGDSGRRRPRWPRWRCRVCVAVCLVCLAHFGKGLSFSQFVQFVAIPICHGASASLNQLARAQLEGSGMRIRATKGRWYLEASDVDRSNLLEDLRDVRHVRSIRRIISCFNCTNASEDFASLVKLLDEGTDWDSVLADLDYLRAISKNGQMLKPISSFCVVCKKQSKLRAGAELSELQQELAQCLQRRLGWLATGRGSALEVHFRNGKCIECAKCQ</sequence>
<evidence type="ECO:0000313" key="3">
    <source>
        <dbReference type="Proteomes" id="UP001152797"/>
    </source>
</evidence>
<reference evidence="2 3" key="2">
    <citation type="submission" date="2024-05" db="EMBL/GenBank/DDBJ databases">
        <authorList>
            <person name="Chen Y."/>
            <person name="Shah S."/>
            <person name="Dougan E. K."/>
            <person name="Thang M."/>
            <person name="Chan C."/>
        </authorList>
    </citation>
    <scope>NUCLEOTIDE SEQUENCE [LARGE SCALE GENOMIC DNA]</scope>
</reference>
<protein>
    <submittedName>
        <fullName evidence="2">THUMP domain-containing protein 2</fullName>
    </submittedName>
</protein>
<evidence type="ECO:0000313" key="1">
    <source>
        <dbReference type="EMBL" id="CAI4009175.1"/>
    </source>
</evidence>
<dbReference type="Proteomes" id="UP001152797">
    <property type="component" value="Unassembled WGS sequence"/>
</dbReference>
<gene>
    <name evidence="1" type="ORF">C1SCF055_LOCUS34548</name>
</gene>
<dbReference type="AlphaFoldDB" id="A0A9P1GDB0"/>